<dbReference type="GO" id="GO:0007165">
    <property type="term" value="P:signal transduction"/>
    <property type="evidence" value="ECO:0007669"/>
    <property type="project" value="InterPro"/>
</dbReference>
<name>A0A210PQD7_MIZYE</name>
<dbReference type="GO" id="GO:0043122">
    <property type="term" value="P:regulation of canonical NF-kappaB signal transduction"/>
    <property type="evidence" value="ECO:0007669"/>
    <property type="project" value="TreeGrafter"/>
</dbReference>
<evidence type="ECO:0000256" key="1">
    <source>
        <dbReference type="ARBA" id="ARBA00022499"/>
    </source>
</evidence>
<dbReference type="SUPFAM" id="SSF49599">
    <property type="entry name" value="TRAF domain-like"/>
    <property type="match status" value="1"/>
</dbReference>
<dbReference type="InterPro" id="IPR012227">
    <property type="entry name" value="TNF_rcpt-assoc_TRAF_met"/>
</dbReference>
<dbReference type="FunFam" id="2.60.210.10:FF:000001">
    <property type="entry name" value="TNF receptor-associated factor"/>
    <property type="match status" value="1"/>
</dbReference>
<dbReference type="PROSITE" id="PS00518">
    <property type="entry name" value="ZF_RING_1"/>
    <property type="match status" value="1"/>
</dbReference>
<gene>
    <name evidence="9" type="ORF">KP79_PYT10802</name>
</gene>
<proteinExistence type="predicted"/>
<dbReference type="STRING" id="6573.A0A210PQD7"/>
<comment type="caution">
    <text evidence="9">The sequence shown here is derived from an EMBL/GenBank/DDBJ whole genome shotgun (WGS) entry which is preliminary data.</text>
</comment>
<dbReference type="PANTHER" id="PTHR10131">
    <property type="entry name" value="TNF RECEPTOR ASSOCIATED FACTOR"/>
    <property type="match status" value="1"/>
</dbReference>
<dbReference type="PANTHER" id="PTHR10131:SF94">
    <property type="entry name" value="TNF RECEPTOR-ASSOCIATED FACTOR 4"/>
    <property type="match status" value="1"/>
</dbReference>
<dbReference type="OrthoDB" id="5947827at2759"/>
<evidence type="ECO:0000256" key="3">
    <source>
        <dbReference type="ARBA" id="ARBA00022723"/>
    </source>
</evidence>
<evidence type="ECO:0000256" key="5">
    <source>
        <dbReference type="ARBA" id="ARBA00022833"/>
    </source>
</evidence>
<dbReference type="Pfam" id="PF21355">
    <property type="entry name" value="TRAF-mep_MATH"/>
    <property type="match status" value="1"/>
</dbReference>
<dbReference type="Gene3D" id="2.60.210.10">
    <property type="entry name" value="Apoptosis, Tumor Necrosis Factor Receptor Associated Protein 2, Chain A"/>
    <property type="match status" value="1"/>
</dbReference>
<keyword evidence="10" id="KW-1185">Reference proteome</keyword>
<feature type="domain" description="MATH" evidence="8">
    <location>
        <begin position="159"/>
        <end position="300"/>
    </location>
</feature>
<keyword evidence="7" id="KW-0175">Coiled coil</keyword>
<evidence type="ECO:0000256" key="6">
    <source>
        <dbReference type="ARBA" id="ARBA00022843"/>
    </source>
</evidence>
<sequence>MSHQSKNQYPELPTQFLCGQCNGILIRPLQLGCGHLVCEKCLDDLFGDSAKTVCQINGCGKHIHKNERSNHITEEKYREDDEEEAFDGTSIREDFKRLSEIQKKILERVGDLKEQNKEVEDHIKDARAVKRVQNKIRVTDVRLYELDDKVQHLWSRNYDGLLIWKIRDYARRCQEVGHCINSPPFYSSTYGYKMCGRIYLNGDGMGHGTHLSFYIVIMKGEYDALLPWPFQQDVTLMLMDQDTRTQNLSDTFKPDPENTSFGKPETDMNIASGVPQFVEHSVLESPTYLQDDTIYLKIKVDVDNIPDLAVTSDQGQVHDVEGVEEEGH</sequence>
<dbReference type="InterPro" id="IPR013083">
    <property type="entry name" value="Znf_RING/FYVE/PHD"/>
</dbReference>
<dbReference type="PIRSF" id="PIRSF015614">
    <property type="entry name" value="TRAF"/>
    <property type="match status" value="1"/>
</dbReference>
<keyword evidence="4" id="KW-0863">Zinc-finger</keyword>
<dbReference type="InterPro" id="IPR002083">
    <property type="entry name" value="MATH/TRAF_dom"/>
</dbReference>
<keyword evidence="5" id="KW-0862">Zinc</keyword>
<evidence type="ECO:0000259" key="8">
    <source>
        <dbReference type="PROSITE" id="PS50144"/>
    </source>
</evidence>
<dbReference type="Gene3D" id="3.30.40.10">
    <property type="entry name" value="Zinc/RING finger domain, C3HC4 (zinc finger)"/>
    <property type="match status" value="1"/>
</dbReference>
<dbReference type="PROSITE" id="PS50144">
    <property type="entry name" value="MATH"/>
    <property type="match status" value="1"/>
</dbReference>
<keyword evidence="9" id="KW-0675">Receptor</keyword>
<dbReference type="Proteomes" id="UP000242188">
    <property type="component" value="Unassembled WGS sequence"/>
</dbReference>
<keyword evidence="1" id="KW-1017">Isopeptide bond</keyword>
<dbReference type="GO" id="GO:0008270">
    <property type="term" value="F:zinc ion binding"/>
    <property type="evidence" value="ECO:0007669"/>
    <property type="project" value="UniProtKB-KW"/>
</dbReference>
<reference evidence="9 10" key="1">
    <citation type="journal article" date="2017" name="Nat. Ecol. Evol.">
        <title>Scallop genome provides insights into evolution of bilaterian karyotype and development.</title>
        <authorList>
            <person name="Wang S."/>
            <person name="Zhang J."/>
            <person name="Jiao W."/>
            <person name="Li J."/>
            <person name="Xun X."/>
            <person name="Sun Y."/>
            <person name="Guo X."/>
            <person name="Huan P."/>
            <person name="Dong B."/>
            <person name="Zhang L."/>
            <person name="Hu X."/>
            <person name="Sun X."/>
            <person name="Wang J."/>
            <person name="Zhao C."/>
            <person name="Wang Y."/>
            <person name="Wang D."/>
            <person name="Huang X."/>
            <person name="Wang R."/>
            <person name="Lv J."/>
            <person name="Li Y."/>
            <person name="Zhang Z."/>
            <person name="Liu B."/>
            <person name="Lu W."/>
            <person name="Hui Y."/>
            <person name="Liang J."/>
            <person name="Zhou Z."/>
            <person name="Hou R."/>
            <person name="Li X."/>
            <person name="Liu Y."/>
            <person name="Li H."/>
            <person name="Ning X."/>
            <person name="Lin Y."/>
            <person name="Zhao L."/>
            <person name="Xing Q."/>
            <person name="Dou J."/>
            <person name="Li Y."/>
            <person name="Mao J."/>
            <person name="Guo H."/>
            <person name="Dou H."/>
            <person name="Li T."/>
            <person name="Mu C."/>
            <person name="Jiang W."/>
            <person name="Fu Q."/>
            <person name="Fu X."/>
            <person name="Miao Y."/>
            <person name="Liu J."/>
            <person name="Yu Q."/>
            <person name="Li R."/>
            <person name="Liao H."/>
            <person name="Li X."/>
            <person name="Kong Y."/>
            <person name="Jiang Z."/>
            <person name="Chourrout D."/>
            <person name="Li R."/>
            <person name="Bao Z."/>
        </authorList>
    </citation>
    <scope>NUCLEOTIDE SEQUENCE [LARGE SCALE GENOMIC DNA]</scope>
    <source>
        <strain evidence="9 10">PY_sf001</strain>
    </source>
</reference>
<dbReference type="InterPro" id="IPR008974">
    <property type="entry name" value="TRAF-like"/>
</dbReference>
<keyword evidence="6" id="KW-0832">Ubl conjugation</keyword>
<dbReference type="EMBL" id="NEDP02005558">
    <property type="protein sequence ID" value="OWF38674.1"/>
    <property type="molecule type" value="Genomic_DNA"/>
</dbReference>
<dbReference type="InterPro" id="IPR049342">
    <property type="entry name" value="TRAF1-6_MATH_dom"/>
</dbReference>
<evidence type="ECO:0000256" key="4">
    <source>
        <dbReference type="ARBA" id="ARBA00022771"/>
    </source>
</evidence>
<dbReference type="GO" id="GO:0042981">
    <property type="term" value="P:regulation of apoptotic process"/>
    <property type="evidence" value="ECO:0007669"/>
    <property type="project" value="InterPro"/>
</dbReference>
<protein>
    <submittedName>
        <fullName evidence="9">TNF receptor-associated factor 3</fullName>
    </submittedName>
</protein>
<keyword evidence="2" id="KW-0053">Apoptosis</keyword>
<keyword evidence="3" id="KW-0479">Metal-binding</keyword>
<organism evidence="9 10">
    <name type="scientific">Mizuhopecten yessoensis</name>
    <name type="common">Japanese scallop</name>
    <name type="synonym">Patinopecten yessoensis</name>
    <dbReference type="NCBI Taxonomy" id="6573"/>
    <lineage>
        <taxon>Eukaryota</taxon>
        <taxon>Metazoa</taxon>
        <taxon>Spiralia</taxon>
        <taxon>Lophotrochozoa</taxon>
        <taxon>Mollusca</taxon>
        <taxon>Bivalvia</taxon>
        <taxon>Autobranchia</taxon>
        <taxon>Pteriomorphia</taxon>
        <taxon>Pectinida</taxon>
        <taxon>Pectinoidea</taxon>
        <taxon>Pectinidae</taxon>
        <taxon>Mizuhopecten</taxon>
    </lineage>
</organism>
<dbReference type="SUPFAM" id="SSF57850">
    <property type="entry name" value="RING/U-box"/>
    <property type="match status" value="1"/>
</dbReference>
<dbReference type="AlphaFoldDB" id="A0A210PQD7"/>
<dbReference type="SMART" id="SM00061">
    <property type="entry name" value="MATH"/>
    <property type="match status" value="1"/>
</dbReference>
<dbReference type="InterPro" id="IPR017907">
    <property type="entry name" value="Znf_RING_CS"/>
</dbReference>
<dbReference type="GO" id="GO:0006915">
    <property type="term" value="P:apoptotic process"/>
    <property type="evidence" value="ECO:0007669"/>
    <property type="project" value="UniProtKB-KW"/>
</dbReference>
<evidence type="ECO:0000256" key="7">
    <source>
        <dbReference type="ARBA" id="ARBA00023054"/>
    </source>
</evidence>
<accession>A0A210PQD7</accession>
<evidence type="ECO:0000313" key="10">
    <source>
        <dbReference type="Proteomes" id="UP000242188"/>
    </source>
</evidence>
<evidence type="ECO:0000313" key="9">
    <source>
        <dbReference type="EMBL" id="OWF38674.1"/>
    </source>
</evidence>
<evidence type="ECO:0000256" key="2">
    <source>
        <dbReference type="ARBA" id="ARBA00022703"/>
    </source>
</evidence>